<dbReference type="OrthoDB" id="262374at2"/>
<gene>
    <name evidence="1" type="ORF">PPSIR1_16120</name>
</gene>
<evidence type="ECO:0000313" key="2">
    <source>
        <dbReference type="Proteomes" id="UP000005801"/>
    </source>
</evidence>
<dbReference type="EMBL" id="ABCS01000053">
    <property type="protein sequence ID" value="EDM77043.1"/>
    <property type="molecule type" value="Genomic_DNA"/>
</dbReference>
<keyword evidence="2" id="KW-1185">Reference proteome</keyword>
<dbReference type="AlphaFoldDB" id="A6GAV2"/>
<proteinExistence type="predicted"/>
<accession>A6GAV2</accession>
<dbReference type="eggNOG" id="ENOG502ZAQH">
    <property type="taxonomic scope" value="Bacteria"/>
</dbReference>
<dbReference type="Proteomes" id="UP000005801">
    <property type="component" value="Unassembled WGS sequence"/>
</dbReference>
<organism evidence="1 2">
    <name type="scientific">Plesiocystis pacifica SIR-1</name>
    <dbReference type="NCBI Taxonomy" id="391625"/>
    <lineage>
        <taxon>Bacteria</taxon>
        <taxon>Pseudomonadati</taxon>
        <taxon>Myxococcota</taxon>
        <taxon>Polyangia</taxon>
        <taxon>Nannocystales</taxon>
        <taxon>Nannocystaceae</taxon>
        <taxon>Plesiocystis</taxon>
    </lineage>
</organism>
<comment type="caution">
    <text evidence="1">The sequence shown here is derived from an EMBL/GenBank/DDBJ whole genome shotgun (WGS) entry which is preliminary data.</text>
</comment>
<sequence>MATDPKPHFLDHRDRLRADLFQAVGERWEGRKVRVDSGPWTLILDSYDLVPNDFDRGFTRLSAPFLNPETFRFTIYEQGPFAWLGKLLGMQDIHLGEPGFDSKWIVQSNSPPKIRELFDDPRLRDGITAAGDCEFTLHDDEGVYDRLVGVSDLTTTGDGANYLSYDELLFSCAGIRSQPEQLRAVVDLFCLALERLCQFSSAYADQPAAGR</sequence>
<dbReference type="STRING" id="391625.PPSIR1_16120"/>
<dbReference type="RefSeq" id="WP_006973844.1">
    <property type="nucleotide sequence ID" value="NZ_ABCS01000053.1"/>
</dbReference>
<evidence type="ECO:0000313" key="1">
    <source>
        <dbReference type="EMBL" id="EDM77043.1"/>
    </source>
</evidence>
<evidence type="ECO:0008006" key="3">
    <source>
        <dbReference type="Google" id="ProtNLM"/>
    </source>
</evidence>
<protein>
    <recommendedName>
        <fullName evidence="3">DUF3137 domain-containing protein</fullName>
    </recommendedName>
</protein>
<reference evidence="1 2" key="1">
    <citation type="submission" date="2007-06" db="EMBL/GenBank/DDBJ databases">
        <authorList>
            <person name="Shimkets L."/>
            <person name="Ferriera S."/>
            <person name="Johnson J."/>
            <person name="Kravitz S."/>
            <person name="Beeson K."/>
            <person name="Sutton G."/>
            <person name="Rogers Y.-H."/>
            <person name="Friedman R."/>
            <person name="Frazier M."/>
            <person name="Venter J.C."/>
        </authorList>
    </citation>
    <scope>NUCLEOTIDE SEQUENCE [LARGE SCALE GENOMIC DNA]</scope>
    <source>
        <strain evidence="1 2">SIR-1</strain>
    </source>
</reference>
<name>A6GAV2_9BACT</name>